<keyword evidence="1" id="KW-0479">Metal-binding</keyword>
<dbReference type="SUPFAM" id="SSF144232">
    <property type="entry name" value="HIT/MYND zinc finger-like"/>
    <property type="match status" value="2"/>
</dbReference>
<dbReference type="EMBL" id="JAECZO010000014">
    <property type="protein sequence ID" value="KAK7201352.1"/>
    <property type="molecule type" value="Genomic_DNA"/>
</dbReference>
<dbReference type="InterPro" id="IPR002893">
    <property type="entry name" value="Znf_MYND"/>
</dbReference>
<dbReference type="PANTHER" id="PTHR10237">
    <property type="entry name" value="DEFORMED EPIDERMAL AUTOREGULATORY FACTOR 1 HOMOLOG SUPPRESSIN"/>
    <property type="match status" value="1"/>
</dbReference>
<keyword evidence="12" id="KW-1185">Reference proteome</keyword>
<feature type="domain" description="MYND-type" evidence="10">
    <location>
        <begin position="327"/>
        <end position="364"/>
    </location>
</feature>
<accession>A0AAW0F6H6</accession>
<dbReference type="GO" id="GO:0000981">
    <property type="term" value="F:DNA-binding transcription factor activity, RNA polymerase II-specific"/>
    <property type="evidence" value="ECO:0007669"/>
    <property type="project" value="TreeGrafter"/>
</dbReference>
<evidence type="ECO:0000256" key="3">
    <source>
        <dbReference type="ARBA" id="ARBA00022833"/>
    </source>
</evidence>
<feature type="region of interest" description="Disordered" evidence="9">
    <location>
        <begin position="1"/>
        <end position="203"/>
    </location>
</feature>
<dbReference type="PROSITE" id="PS01360">
    <property type="entry name" value="ZF_MYND_1"/>
    <property type="match status" value="1"/>
</dbReference>
<evidence type="ECO:0000256" key="1">
    <source>
        <dbReference type="ARBA" id="ARBA00022723"/>
    </source>
</evidence>
<comment type="caution">
    <text evidence="11">The sequence shown here is derived from an EMBL/GenBank/DDBJ whole genome shotgun (WGS) entry which is preliminary data.</text>
</comment>
<evidence type="ECO:0000256" key="6">
    <source>
        <dbReference type="ARBA" id="ARBA00023163"/>
    </source>
</evidence>
<dbReference type="PROSITE" id="PS50865">
    <property type="entry name" value="ZF_MYND_2"/>
    <property type="match status" value="2"/>
</dbReference>
<protein>
    <submittedName>
        <fullName evidence="11">MYND finger containing protein</fullName>
    </submittedName>
</protein>
<feature type="region of interest" description="Disordered" evidence="9">
    <location>
        <begin position="448"/>
        <end position="595"/>
    </location>
</feature>
<evidence type="ECO:0000256" key="7">
    <source>
        <dbReference type="ARBA" id="ARBA00023242"/>
    </source>
</evidence>
<feature type="compositionally biased region" description="Polar residues" evidence="9">
    <location>
        <begin position="55"/>
        <end position="64"/>
    </location>
</feature>
<proteinExistence type="predicted"/>
<keyword evidence="7" id="KW-0539">Nucleus</keyword>
<feature type="compositionally biased region" description="Polar residues" evidence="9">
    <location>
        <begin position="253"/>
        <end position="263"/>
    </location>
</feature>
<dbReference type="GO" id="GO:0003677">
    <property type="term" value="F:DNA binding"/>
    <property type="evidence" value="ECO:0007669"/>
    <property type="project" value="UniProtKB-KW"/>
</dbReference>
<feature type="compositionally biased region" description="Low complexity" evidence="9">
    <location>
        <begin position="496"/>
        <end position="513"/>
    </location>
</feature>
<keyword evidence="6" id="KW-0804">Transcription</keyword>
<evidence type="ECO:0000259" key="10">
    <source>
        <dbReference type="PROSITE" id="PS50865"/>
    </source>
</evidence>
<reference evidence="11 12" key="1">
    <citation type="journal article" date="2021" name="MBio">
        <title>A New Model Trypanosomatid, Novymonas esmeraldas: Genomic Perception of Its 'Candidatus Pandoraea novymonadis' Endosymbiont.</title>
        <authorList>
            <person name="Zakharova A."/>
            <person name="Saura A."/>
            <person name="Butenko A."/>
            <person name="Podesvova L."/>
            <person name="Warmusova S."/>
            <person name="Kostygov A.Y."/>
            <person name="Nenarokova A."/>
            <person name="Lukes J."/>
            <person name="Opperdoes F.R."/>
            <person name="Yurchenko V."/>
        </authorList>
    </citation>
    <scope>NUCLEOTIDE SEQUENCE [LARGE SCALE GENOMIC DNA]</scope>
    <source>
        <strain evidence="11 12">E262AT.01</strain>
    </source>
</reference>
<evidence type="ECO:0000256" key="9">
    <source>
        <dbReference type="SAM" id="MobiDB-lite"/>
    </source>
</evidence>
<feature type="compositionally biased region" description="Acidic residues" evidence="9">
    <location>
        <begin position="483"/>
        <end position="492"/>
    </location>
</feature>
<feature type="compositionally biased region" description="Polar residues" evidence="9">
    <location>
        <begin position="532"/>
        <end position="545"/>
    </location>
</feature>
<dbReference type="Proteomes" id="UP001430356">
    <property type="component" value="Unassembled WGS sequence"/>
</dbReference>
<dbReference type="InterPro" id="IPR024119">
    <property type="entry name" value="TF_DEAF-1"/>
</dbReference>
<evidence type="ECO:0000256" key="5">
    <source>
        <dbReference type="ARBA" id="ARBA00023125"/>
    </source>
</evidence>
<dbReference type="GO" id="GO:0005634">
    <property type="term" value="C:nucleus"/>
    <property type="evidence" value="ECO:0007669"/>
    <property type="project" value="TreeGrafter"/>
</dbReference>
<dbReference type="GO" id="GO:0008270">
    <property type="term" value="F:zinc ion binding"/>
    <property type="evidence" value="ECO:0007669"/>
    <property type="project" value="UniProtKB-KW"/>
</dbReference>
<evidence type="ECO:0000256" key="8">
    <source>
        <dbReference type="PROSITE-ProRule" id="PRU00134"/>
    </source>
</evidence>
<feature type="compositionally biased region" description="Gly residues" evidence="9">
    <location>
        <begin position="33"/>
        <end position="44"/>
    </location>
</feature>
<feature type="compositionally biased region" description="Low complexity" evidence="9">
    <location>
        <begin position="45"/>
        <end position="54"/>
    </location>
</feature>
<evidence type="ECO:0000256" key="2">
    <source>
        <dbReference type="ARBA" id="ARBA00022771"/>
    </source>
</evidence>
<dbReference type="PANTHER" id="PTHR10237:SF1">
    <property type="entry name" value="DEFORMED EPIDERMAL AUTOREGULATORY FACTOR 1 HOMOLOG"/>
    <property type="match status" value="1"/>
</dbReference>
<keyword evidence="2 8" id="KW-0863">Zinc-finger</keyword>
<feature type="domain" description="MYND-type" evidence="10">
    <location>
        <begin position="378"/>
        <end position="415"/>
    </location>
</feature>
<dbReference type="Pfam" id="PF01753">
    <property type="entry name" value="zf-MYND"/>
    <property type="match status" value="2"/>
</dbReference>
<feature type="compositionally biased region" description="Low complexity" evidence="9">
    <location>
        <begin position="152"/>
        <end position="165"/>
    </location>
</feature>
<feature type="compositionally biased region" description="Polar residues" evidence="9">
    <location>
        <begin position="1"/>
        <end position="10"/>
    </location>
</feature>
<feature type="compositionally biased region" description="Basic residues" evidence="9">
    <location>
        <begin position="104"/>
        <end position="116"/>
    </location>
</feature>
<sequence>MSIFSPSSSPGVVHDLPHVGGVPRAGRSTTPGSGRGSPAGGQRGGSVVVPRPSSTVRHTSQRLSSYPGARRPSSAPRTGTGTGTGGSGHRSPSYFPQASPVSRSPHRSSSSRRSPRRGGGGNERSGDYTSLNWGDAAPRSPSRREPQHGRLASAAAAAAAPTTSPHLHGTYGRGSGGSSTLGRSGSGTAPGTMAPSAAATAGSSSGRARAHLLLQPAALSTSVSGTFAMSGAAPLDGGPLGRLPSPPRASAGESVTASMFSPATPSRGGGAASVLLNAGASAFLTAATGASGGSGSAPAGVGGVTLSSAATGNTFGAAVGVAHQHLCTHCKVAEEVLYRCPCGLARYCSTTCQRAHWPVHKAVCKHVVRAVHPPTKRCDWCHTSSQTLRQCGCGFAYYCDTQCQRADWVYHCIVCSTVNRETLATALVGGRPLRTRREAATQTAHWQISVPVIQPAGPGDGAAGTSFSMHHNSPNRRFRSDSDDADDDDDDDRSAFSDSTVSSSSAAVVDASTPPRVSLSQQRSQRRAASEYGSQANGESGSAASVTLHHSRESPACTSGYADPTVRTHVSMHHRPSGGAPSRSVRSHHHATSSLYNSLHVSSSAVMSHPHYQAPDSVCETGALSARLLHGASSSPIAGASASRHHSHHHFMSASTDHHEHPSYGHDGDAVGGDRVHGSAVAGCTAREQPGVVAFLLAARHIIEREETKSRAALFRKFQLGCAELHMRVLGKREEEARMEVLKEEVLWCVLTGNPAWKRLRQALSLHLKSQR</sequence>
<feature type="compositionally biased region" description="Basic and acidic residues" evidence="9">
    <location>
        <begin position="656"/>
        <end position="665"/>
    </location>
</feature>
<evidence type="ECO:0000313" key="11">
    <source>
        <dbReference type="EMBL" id="KAK7201352.1"/>
    </source>
</evidence>
<organism evidence="11 12">
    <name type="scientific">Novymonas esmeraldas</name>
    <dbReference type="NCBI Taxonomy" id="1808958"/>
    <lineage>
        <taxon>Eukaryota</taxon>
        <taxon>Discoba</taxon>
        <taxon>Euglenozoa</taxon>
        <taxon>Kinetoplastea</taxon>
        <taxon>Metakinetoplastina</taxon>
        <taxon>Trypanosomatida</taxon>
        <taxon>Trypanosomatidae</taxon>
        <taxon>Novymonas</taxon>
    </lineage>
</organism>
<dbReference type="Gene3D" id="6.10.140.2220">
    <property type="match status" value="2"/>
</dbReference>
<gene>
    <name evidence="11" type="ORF">NESM_000197500</name>
</gene>
<evidence type="ECO:0000313" key="12">
    <source>
        <dbReference type="Proteomes" id="UP001430356"/>
    </source>
</evidence>
<feature type="compositionally biased region" description="Low complexity" evidence="9">
    <location>
        <begin position="180"/>
        <end position="203"/>
    </location>
</feature>
<name>A0AAW0F6H6_9TRYP</name>
<dbReference type="AlphaFoldDB" id="A0AAW0F6H6"/>
<evidence type="ECO:0000256" key="4">
    <source>
        <dbReference type="ARBA" id="ARBA00023015"/>
    </source>
</evidence>
<feature type="region of interest" description="Disordered" evidence="9">
    <location>
        <begin position="635"/>
        <end position="665"/>
    </location>
</feature>
<keyword evidence="5" id="KW-0238">DNA-binding</keyword>
<feature type="region of interest" description="Disordered" evidence="9">
    <location>
        <begin position="238"/>
        <end position="263"/>
    </location>
</feature>
<keyword evidence="3" id="KW-0862">Zinc</keyword>
<keyword evidence="4" id="KW-0805">Transcription regulation</keyword>